<dbReference type="Proteomes" id="UP000702954">
    <property type="component" value="Unassembled WGS sequence"/>
</dbReference>
<keyword evidence="2" id="KW-1185">Reference proteome</keyword>
<evidence type="ECO:0000313" key="2">
    <source>
        <dbReference type="Proteomes" id="UP000702954"/>
    </source>
</evidence>
<protein>
    <submittedName>
        <fullName evidence="1">Uncharacterized protein</fullName>
    </submittedName>
</protein>
<proteinExistence type="predicted"/>
<organism evidence="1 2">
    <name type="scientific">Faecalimonas umbilicata</name>
    <dbReference type="NCBI Taxonomy" id="1912855"/>
    <lineage>
        <taxon>Bacteria</taxon>
        <taxon>Bacillati</taxon>
        <taxon>Bacillota</taxon>
        <taxon>Clostridia</taxon>
        <taxon>Lachnospirales</taxon>
        <taxon>Lachnospiraceae</taxon>
        <taxon>Faecalimonas</taxon>
    </lineage>
</organism>
<evidence type="ECO:0000313" key="1">
    <source>
        <dbReference type="EMBL" id="GBU06347.1"/>
    </source>
</evidence>
<name>A0ABQ0R106_9FIRM</name>
<comment type="caution">
    <text evidence="1">The sequence shown here is derived from an EMBL/GenBank/DDBJ whole genome shotgun (WGS) entry which is preliminary data.</text>
</comment>
<gene>
    <name evidence="1" type="ORF">FAEUMB_28880</name>
</gene>
<sequence>MESPVPSNIQFVCAIEQTPPNAVRESVRTKRTAQEVSAAHNSGIPFVISRNGSAICRSGIFCSGAEDNSEIRMEKSMI</sequence>
<accession>A0ABQ0R106</accession>
<dbReference type="EMBL" id="BHEO01000008">
    <property type="protein sequence ID" value="GBU06347.1"/>
    <property type="molecule type" value="Genomic_DNA"/>
</dbReference>
<reference evidence="1 2" key="1">
    <citation type="journal article" date="2018" name="Int. J. Syst. Evol. Microbiol.">
        <title>Draft Genome Sequence of Faecalimonas umbilicata JCM 30896T, an Acetate-Producing Bacterium Isolated from Human Feces.</title>
        <authorList>
            <person name="Sakamoto M."/>
            <person name="Ikeyama N."/>
            <person name="Yuki M."/>
            <person name="Ohkuma M."/>
        </authorList>
    </citation>
    <scope>NUCLEOTIDE SEQUENCE [LARGE SCALE GENOMIC DNA]</scope>
    <source>
        <strain evidence="1 2">EGH7</strain>
    </source>
</reference>